<evidence type="ECO:0000256" key="1">
    <source>
        <dbReference type="SAM" id="SignalP"/>
    </source>
</evidence>
<name>A0A2A4KA10_HELVI</name>
<accession>A0A2A4KA10</accession>
<dbReference type="PROSITE" id="PS51257">
    <property type="entry name" value="PROKAR_LIPOPROTEIN"/>
    <property type="match status" value="1"/>
</dbReference>
<protein>
    <recommendedName>
        <fullName evidence="3">Trissin</fullName>
    </recommendedName>
</protein>
<comment type="caution">
    <text evidence="2">The sequence shown here is derived from an EMBL/GenBank/DDBJ whole genome shotgun (WGS) entry which is preliminary data.</text>
</comment>
<evidence type="ECO:0008006" key="3">
    <source>
        <dbReference type="Google" id="ProtNLM"/>
    </source>
</evidence>
<dbReference type="AlphaFoldDB" id="A0A2A4KA10"/>
<feature type="chain" id="PRO_5013150410" description="Trissin" evidence="1">
    <location>
        <begin position="20"/>
        <end position="106"/>
    </location>
</feature>
<proteinExistence type="predicted"/>
<evidence type="ECO:0000313" key="2">
    <source>
        <dbReference type="EMBL" id="PCG80816.1"/>
    </source>
</evidence>
<sequence>MLKIIALICVVFCVSSAWAGCDSCGQECAPACGTRRFRACCFNYLRRKRGPELNKILTAPQDMKEETGAAMFVVANIPVPEPWMTNVLSSENQRYSLEDMVENRLN</sequence>
<reference evidence="2" key="1">
    <citation type="submission" date="2017-09" db="EMBL/GenBank/DDBJ databases">
        <title>Contemporary evolution of a Lepidopteran species, Heliothis virescens, in response to modern agricultural practices.</title>
        <authorList>
            <person name="Fritz M.L."/>
            <person name="Deyonke A.M."/>
            <person name="Papanicolaou A."/>
            <person name="Micinski S."/>
            <person name="Westbrook J."/>
            <person name="Gould F."/>
        </authorList>
    </citation>
    <scope>NUCLEOTIDE SEQUENCE [LARGE SCALE GENOMIC DNA]</scope>
    <source>
        <strain evidence="2">HvINT-</strain>
        <tissue evidence="2">Whole body</tissue>
    </source>
</reference>
<feature type="signal peptide" evidence="1">
    <location>
        <begin position="1"/>
        <end position="19"/>
    </location>
</feature>
<keyword evidence="1" id="KW-0732">Signal</keyword>
<organism evidence="2">
    <name type="scientific">Heliothis virescens</name>
    <name type="common">Tobacco budworm moth</name>
    <dbReference type="NCBI Taxonomy" id="7102"/>
    <lineage>
        <taxon>Eukaryota</taxon>
        <taxon>Metazoa</taxon>
        <taxon>Ecdysozoa</taxon>
        <taxon>Arthropoda</taxon>
        <taxon>Hexapoda</taxon>
        <taxon>Insecta</taxon>
        <taxon>Pterygota</taxon>
        <taxon>Neoptera</taxon>
        <taxon>Endopterygota</taxon>
        <taxon>Lepidoptera</taxon>
        <taxon>Glossata</taxon>
        <taxon>Ditrysia</taxon>
        <taxon>Noctuoidea</taxon>
        <taxon>Noctuidae</taxon>
        <taxon>Heliothinae</taxon>
        <taxon>Heliothis</taxon>
    </lineage>
</organism>
<dbReference type="EMBL" id="NWSH01000015">
    <property type="protein sequence ID" value="PCG80816.1"/>
    <property type="molecule type" value="Genomic_DNA"/>
</dbReference>
<gene>
    <name evidence="2" type="ORF">B5V51_1933</name>
</gene>